<evidence type="ECO:0000313" key="2">
    <source>
        <dbReference type="EMBL" id="KAJ9157204.1"/>
    </source>
</evidence>
<feature type="domain" description="Enoyl reductase (ER)" evidence="1">
    <location>
        <begin position="15"/>
        <end position="342"/>
    </location>
</feature>
<dbReference type="InterPro" id="IPR013149">
    <property type="entry name" value="ADH-like_C"/>
</dbReference>
<dbReference type="Gene3D" id="3.40.50.720">
    <property type="entry name" value="NAD(P)-binding Rossmann-like Domain"/>
    <property type="match status" value="1"/>
</dbReference>
<dbReference type="PANTHER" id="PTHR45033:SF2">
    <property type="entry name" value="ZINC-TYPE ALCOHOL DEHYDROGENASE-LIKE PROTEIN C1773.06C"/>
    <property type="match status" value="1"/>
</dbReference>
<evidence type="ECO:0000313" key="3">
    <source>
        <dbReference type="Proteomes" id="UP001174694"/>
    </source>
</evidence>
<sequence>MPVESKQWVLSGAKGTECLALNTVEIPPLGRHDILVKFRAASLNYRDIAIALGKYPRPQKTGIVPGSDGAGEVVAVGAGVTEFQQGDRVATCFFQDWVAGRPTFKRLSTALGSEVDGVFREYGVFPAHGLVAIPPSLSWREASTLSCAALTAWACLHGERPVAPGDVVLVQGTGGVSLFGLQFAIAAGAHVIATTSSEDKAKFLKSLGAEHVINYRTEEEWGRHVRQATPGQAGCDIILDVGGSSNWAQSLKAVGAGGDIYLIGFLGGTGDTSGPTLWDTRQALCNPKSISVGNRAQFEDMNKAIEAFNIKPVIDDSVFDLDHLKEAYQYLMSASHQGKVVVDISADV</sequence>
<dbReference type="InterPro" id="IPR052711">
    <property type="entry name" value="Zinc_ADH-like"/>
</dbReference>
<dbReference type="CDD" id="cd08276">
    <property type="entry name" value="MDR7"/>
    <property type="match status" value="1"/>
</dbReference>
<organism evidence="2 3">
    <name type="scientific">Pleurostoma richardsiae</name>
    <dbReference type="NCBI Taxonomy" id="41990"/>
    <lineage>
        <taxon>Eukaryota</taxon>
        <taxon>Fungi</taxon>
        <taxon>Dikarya</taxon>
        <taxon>Ascomycota</taxon>
        <taxon>Pezizomycotina</taxon>
        <taxon>Sordariomycetes</taxon>
        <taxon>Sordariomycetidae</taxon>
        <taxon>Calosphaeriales</taxon>
        <taxon>Pleurostomataceae</taxon>
        <taxon>Pleurostoma</taxon>
    </lineage>
</organism>
<dbReference type="SUPFAM" id="SSF50129">
    <property type="entry name" value="GroES-like"/>
    <property type="match status" value="1"/>
</dbReference>
<proteinExistence type="predicted"/>
<dbReference type="InterPro" id="IPR020843">
    <property type="entry name" value="ER"/>
</dbReference>
<dbReference type="GO" id="GO:0016491">
    <property type="term" value="F:oxidoreductase activity"/>
    <property type="evidence" value="ECO:0007669"/>
    <property type="project" value="InterPro"/>
</dbReference>
<dbReference type="Pfam" id="PF08240">
    <property type="entry name" value="ADH_N"/>
    <property type="match status" value="1"/>
</dbReference>
<dbReference type="SMART" id="SM00829">
    <property type="entry name" value="PKS_ER"/>
    <property type="match status" value="1"/>
</dbReference>
<dbReference type="PANTHER" id="PTHR45033">
    <property type="match status" value="1"/>
</dbReference>
<gene>
    <name evidence="2" type="ORF">NKR23_g242</name>
</gene>
<dbReference type="AlphaFoldDB" id="A0AA38RTX4"/>
<accession>A0AA38RTX4</accession>
<dbReference type="Pfam" id="PF00107">
    <property type="entry name" value="ADH_zinc_N"/>
    <property type="match status" value="1"/>
</dbReference>
<name>A0AA38RTX4_9PEZI</name>
<dbReference type="Proteomes" id="UP001174694">
    <property type="component" value="Unassembled WGS sequence"/>
</dbReference>
<dbReference type="SUPFAM" id="SSF51735">
    <property type="entry name" value="NAD(P)-binding Rossmann-fold domains"/>
    <property type="match status" value="1"/>
</dbReference>
<reference evidence="2" key="1">
    <citation type="submission" date="2022-07" db="EMBL/GenBank/DDBJ databases">
        <title>Fungi with potential for degradation of polypropylene.</title>
        <authorList>
            <person name="Gostincar C."/>
        </authorList>
    </citation>
    <scope>NUCLEOTIDE SEQUENCE</scope>
    <source>
        <strain evidence="2">EXF-13308</strain>
    </source>
</reference>
<dbReference type="InterPro" id="IPR013154">
    <property type="entry name" value="ADH-like_N"/>
</dbReference>
<dbReference type="InterPro" id="IPR036291">
    <property type="entry name" value="NAD(P)-bd_dom_sf"/>
</dbReference>
<evidence type="ECO:0000259" key="1">
    <source>
        <dbReference type="SMART" id="SM00829"/>
    </source>
</evidence>
<comment type="caution">
    <text evidence="2">The sequence shown here is derived from an EMBL/GenBank/DDBJ whole genome shotgun (WGS) entry which is preliminary data.</text>
</comment>
<dbReference type="Gene3D" id="3.90.180.10">
    <property type="entry name" value="Medium-chain alcohol dehydrogenases, catalytic domain"/>
    <property type="match status" value="1"/>
</dbReference>
<dbReference type="EMBL" id="JANBVO010000001">
    <property type="protein sequence ID" value="KAJ9157204.1"/>
    <property type="molecule type" value="Genomic_DNA"/>
</dbReference>
<dbReference type="InterPro" id="IPR011032">
    <property type="entry name" value="GroES-like_sf"/>
</dbReference>
<keyword evidence="3" id="KW-1185">Reference proteome</keyword>
<protein>
    <submittedName>
        <fullName evidence="2">Alcohol dehydrogenase</fullName>
    </submittedName>
</protein>